<accession>A0A1E4RD22</accession>
<dbReference type="OrthoDB" id="1055148at2759"/>
<dbReference type="GO" id="GO:0004497">
    <property type="term" value="F:monooxygenase activity"/>
    <property type="evidence" value="ECO:0007669"/>
    <property type="project" value="InterPro"/>
</dbReference>
<keyword evidence="5" id="KW-0349">Heme</keyword>
<dbReference type="PRINTS" id="PR00463">
    <property type="entry name" value="EP450I"/>
</dbReference>
<keyword evidence="2 5" id="KW-0479">Metal-binding</keyword>
<evidence type="ECO:0000256" key="2">
    <source>
        <dbReference type="ARBA" id="ARBA00022723"/>
    </source>
</evidence>
<dbReference type="Pfam" id="PF00067">
    <property type="entry name" value="p450"/>
    <property type="match status" value="1"/>
</dbReference>
<dbReference type="RefSeq" id="XP_020074225.1">
    <property type="nucleotide sequence ID" value="XM_020219063.1"/>
</dbReference>
<dbReference type="Proteomes" id="UP000095085">
    <property type="component" value="Unassembled WGS sequence"/>
</dbReference>
<evidence type="ECO:0000256" key="6">
    <source>
        <dbReference type="SAM" id="Phobius"/>
    </source>
</evidence>
<keyword evidence="3" id="KW-0560">Oxidoreductase</keyword>
<dbReference type="InterPro" id="IPR050364">
    <property type="entry name" value="Cytochrome_P450_fung"/>
</dbReference>
<evidence type="ECO:0000256" key="3">
    <source>
        <dbReference type="ARBA" id="ARBA00023002"/>
    </source>
</evidence>
<comment type="similarity">
    <text evidence="1">Belongs to the cytochrome P450 family.</text>
</comment>
<evidence type="ECO:0000256" key="4">
    <source>
        <dbReference type="ARBA" id="ARBA00023004"/>
    </source>
</evidence>
<dbReference type="EMBL" id="KV454545">
    <property type="protein sequence ID" value="ODV65158.1"/>
    <property type="molecule type" value="Genomic_DNA"/>
</dbReference>
<dbReference type="Gene3D" id="1.10.630.10">
    <property type="entry name" value="Cytochrome P450"/>
    <property type="match status" value="1"/>
</dbReference>
<gene>
    <name evidence="7" type="ORF">HYPBUDRAFT_114747</name>
</gene>
<evidence type="ECO:0000313" key="8">
    <source>
        <dbReference type="Proteomes" id="UP000095085"/>
    </source>
</evidence>
<dbReference type="SUPFAM" id="SSF48264">
    <property type="entry name" value="Cytochrome P450"/>
    <property type="match status" value="1"/>
</dbReference>
<keyword evidence="4 5" id="KW-0408">Iron</keyword>
<dbReference type="InterPro" id="IPR002401">
    <property type="entry name" value="Cyt_P450_E_grp-I"/>
</dbReference>
<name>A0A1E4RD22_9ASCO</name>
<evidence type="ECO:0000256" key="5">
    <source>
        <dbReference type="PIRSR" id="PIRSR602401-1"/>
    </source>
</evidence>
<feature type="transmembrane region" description="Helical" evidence="6">
    <location>
        <begin position="12"/>
        <end position="33"/>
    </location>
</feature>
<dbReference type="InterPro" id="IPR036396">
    <property type="entry name" value="Cyt_P450_sf"/>
</dbReference>
<feature type="binding site" description="axial binding residue" evidence="5">
    <location>
        <position position="476"/>
    </location>
    <ligand>
        <name>heme</name>
        <dbReference type="ChEBI" id="CHEBI:30413"/>
    </ligand>
    <ligandPart>
        <name>Fe</name>
        <dbReference type="ChEBI" id="CHEBI:18248"/>
    </ligandPart>
</feature>
<organism evidence="7 8">
    <name type="scientific">Hyphopichia burtonii NRRL Y-1933</name>
    <dbReference type="NCBI Taxonomy" id="984485"/>
    <lineage>
        <taxon>Eukaryota</taxon>
        <taxon>Fungi</taxon>
        <taxon>Dikarya</taxon>
        <taxon>Ascomycota</taxon>
        <taxon>Saccharomycotina</taxon>
        <taxon>Pichiomycetes</taxon>
        <taxon>Debaryomycetaceae</taxon>
        <taxon>Hyphopichia</taxon>
    </lineage>
</organism>
<dbReference type="InterPro" id="IPR001128">
    <property type="entry name" value="Cyt_P450"/>
</dbReference>
<keyword evidence="6" id="KW-0472">Membrane</keyword>
<reference evidence="8" key="1">
    <citation type="submission" date="2016-05" db="EMBL/GenBank/DDBJ databases">
        <title>Comparative genomics of biotechnologically important yeasts.</title>
        <authorList>
            <consortium name="DOE Joint Genome Institute"/>
            <person name="Riley R."/>
            <person name="Haridas S."/>
            <person name="Wolfe K.H."/>
            <person name="Lopes M.R."/>
            <person name="Hittinger C.T."/>
            <person name="Goker M."/>
            <person name="Salamov A."/>
            <person name="Wisecaver J."/>
            <person name="Long T.M."/>
            <person name="Aerts A.L."/>
            <person name="Barry K."/>
            <person name="Choi C."/>
            <person name="Clum A."/>
            <person name="Coughlan A.Y."/>
            <person name="Deshpande S."/>
            <person name="Douglass A.P."/>
            <person name="Hanson S.J."/>
            <person name="Klenk H.-P."/>
            <person name="Labutti K."/>
            <person name="Lapidus A."/>
            <person name="Lindquist E."/>
            <person name="Lipzen A."/>
            <person name="Meier-Kolthoff J.P."/>
            <person name="Ohm R.A."/>
            <person name="Otillar R.P."/>
            <person name="Pangilinan J."/>
            <person name="Peng Y."/>
            <person name="Rokas A."/>
            <person name="Rosa C.A."/>
            <person name="Scheuner C."/>
            <person name="Sibirny A.A."/>
            <person name="Slot J.C."/>
            <person name="Stielow J.B."/>
            <person name="Sun H."/>
            <person name="Kurtzman C.P."/>
            <person name="Blackwell M."/>
            <person name="Grigoriev I.V."/>
            <person name="Jeffries T.W."/>
        </authorList>
    </citation>
    <scope>NUCLEOTIDE SEQUENCE [LARGE SCALE GENOMIC DNA]</scope>
    <source>
        <strain evidence="8">NRRL Y-1933</strain>
    </source>
</reference>
<sequence length="553" mass="63799">MVSLSFDLSITDILDIVVSLFLVWVILDIIGIGTPEKIEGLFSIPETPIIGNLLEIWNHPSKVFMHWGAVYRKDMFQIRIGCKRMIVVNSFDDIKQLWVNHAVANNSRPVSFTFHDIVSASQGFTVGSTPAGETYQRKKKTISMELNRRNVDLLSSILDEETKYTMKKIVCQNIELNCLPSENIYNYINTRFSDIDLLKYGQYFALRSAISIAYGWQMDCFNSDSELAHEIIEVESEIIKLRSPITNLQDYFPFLRYKPLSLLSNASKANFWRIRRDKYMDYLLENLQQRIQMKNLSACQSLIGRCLLQNTSELSFAEIQSLCLTLVSAGLDNTSFNFNHLMGHLSHPNYGYLIQETAFKKLMDCYDDNAIKAWKLSAYEMKCDYILALVEECFRFFTVLPLALPRTTTKKVRYKNINIPEDTILFMNAYAANHDPSRFPEPFEFIPERWLDKNTGKMLSSKQISHLAFGAGSRKCSGQHLAVKGLYTLTARMILLFKIRRPIDSSMLMVLDPFQNDSCPNATSFEPKPFKVRLKQRHHRDSNALYNILTKRN</sequence>
<dbReference type="GO" id="GO:0016705">
    <property type="term" value="F:oxidoreductase activity, acting on paired donors, with incorporation or reduction of molecular oxygen"/>
    <property type="evidence" value="ECO:0007669"/>
    <property type="project" value="InterPro"/>
</dbReference>
<dbReference type="PANTHER" id="PTHR46300">
    <property type="entry name" value="P450, PUTATIVE (EUROFUNG)-RELATED-RELATED"/>
    <property type="match status" value="1"/>
</dbReference>
<proteinExistence type="inferred from homology"/>
<keyword evidence="8" id="KW-1185">Reference proteome</keyword>
<comment type="cofactor">
    <cofactor evidence="5">
        <name>heme</name>
        <dbReference type="ChEBI" id="CHEBI:30413"/>
    </cofactor>
</comment>
<keyword evidence="6" id="KW-1133">Transmembrane helix</keyword>
<protein>
    <submittedName>
        <fullName evidence="7">Cytochrome P450</fullName>
    </submittedName>
</protein>
<dbReference type="GeneID" id="30993613"/>
<dbReference type="GO" id="GO:0020037">
    <property type="term" value="F:heme binding"/>
    <property type="evidence" value="ECO:0007669"/>
    <property type="project" value="InterPro"/>
</dbReference>
<dbReference type="STRING" id="984485.A0A1E4RD22"/>
<dbReference type="AlphaFoldDB" id="A0A1E4RD22"/>
<dbReference type="GO" id="GO:0005506">
    <property type="term" value="F:iron ion binding"/>
    <property type="evidence" value="ECO:0007669"/>
    <property type="project" value="InterPro"/>
</dbReference>
<evidence type="ECO:0000313" key="7">
    <source>
        <dbReference type="EMBL" id="ODV65158.1"/>
    </source>
</evidence>
<evidence type="ECO:0000256" key="1">
    <source>
        <dbReference type="ARBA" id="ARBA00010617"/>
    </source>
</evidence>
<keyword evidence="6" id="KW-0812">Transmembrane</keyword>